<dbReference type="GO" id="GO:0000287">
    <property type="term" value="F:magnesium ion binding"/>
    <property type="evidence" value="ECO:0007669"/>
    <property type="project" value="UniProtKB-UniRule"/>
</dbReference>
<evidence type="ECO:0000256" key="3">
    <source>
        <dbReference type="ARBA" id="ARBA00011894"/>
    </source>
</evidence>
<dbReference type="AlphaFoldDB" id="A0A845V320"/>
<evidence type="ECO:0000256" key="14">
    <source>
        <dbReference type="ARBA" id="ARBA00079807"/>
    </source>
</evidence>
<evidence type="ECO:0000259" key="16">
    <source>
        <dbReference type="Pfam" id="PF14681"/>
    </source>
</evidence>
<feature type="binding site" evidence="15">
    <location>
        <begin position="196"/>
        <end position="198"/>
    </location>
    <ligand>
        <name>uracil</name>
        <dbReference type="ChEBI" id="CHEBI:17568"/>
    </ligand>
</feature>
<dbReference type="NCBIfam" id="TIGR01091">
    <property type="entry name" value="upp"/>
    <property type="match status" value="1"/>
</dbReference>
<evidence type="ECO:0000256" key="11">
    <source>
        <dbReference type="ARBA" id="ARBA00052919"/>
    </source>
</evidence>
<dbReference type="NCBIfam" id="NF001097">
    <property type="entry name" value="PRK00129.1"/>
    <property type="match status" value="1"/>
</dbReference>
<feature type="binding site" evidence="15">
    <location>
        <position position="191"/>
    </location>
    <ligand>
        <name>uracil</name>
        <dbReference type="ChEBI" id="CHEBI:17568"/>
    </ligand>
</feature>
<dbReference type="InterPro" id="IPR005765">
    <property type="entry name" value="UPRT"/>
</dbReference>
<keyword evidence="4 15" id="KW-0021">Allosteric enzyme</keyword>
<dbReference type="InterPro" id="IPR034332">
    <property type="entry name" value="Upp_B"/>
</dbReference>
<sequence>MHKLIDHPCVQHKLAIIRDVETGHKRFRELATEITKFLCYEALQNIPTKDITVTTPVGEAKARKIATDLVVVPILRAGVGMLDGILELVPTARVGFVGLFRDEATKQPMTYYERFPPQIKGGTCFVVDPMVATGGSTVAALDLLKTNGADNIVVICIVTCPEGLARVNEAHPDVAVYTAAIDERLDERKYIVPGLGDAGDRLFGTPH</sequence>
<dbReference type="FunFam" id="3.40.50.2020:FF:000003">
    <property type="entry name" value="Uracil phosphoribosyltransferase"/>
    <property type="match status" value="1"/>
</dbReference>
<feature type="binding site" evidence="15">
    <location>
        <position position="101"/>
    </location>
    <ligand>
        <name>5-phospho-alpha-D-ribose 1-diphosphate</name>
        <dbReference type="ChEBI" id="CHEBI:58017"/>
    </ligand>
</feature>
<evidence type="ECO:0000256" key="6">
    <source>
        <dbReference type="ARBA" id="ARBA00022679"/>
    </source>
</evidence>
<accession>A0A845V320</accession>
<gene>
    <name evidence="15 17" type="primary">upp</name>
    <name evidence="17" type="ORF">G3I74_07795</name>
</gene>
<dbReference type="Gene3D" id="3.40.50.2020">
    <property type="match status" value="1"/>
</dbReference>
<evidence type="ECO:0000256" key="2">
    <source>
        <dbReference type="ARBA" id="ARBA00009516"/>
    </source>
</evidence>
<evidence type="ECO:0000256" key="8">
    <source>
        <dbReference type="ARBA" id="ARBA00022842"/>
    </source>
</evidence>
<dbReference type="GO" id="GO:0005737">
    <property type="term" value="C:cytoplasm"/>
    <property type="evidence" value="ECO:0007669"/>
    <property type="project" value="UniProtKB-ARBA"/>
</dbReference>
<evidence type="ECO:0000256" key="13">
    <source>
        <dbReference type="ARBA" id="ARBA00072146"/>
    </source>
</evidence>
<dbReference type="CDD" id="cd06223">
    <property type="entry name" value="PRTases_typeI"/>
    <property type="match status" value="1"/>
</dbReference>
<dbReference type="InterPro" id="IPR000836">
    <property type="entry name" value="PRTase_dom"/>
</dbReference>
<dbReference type="PANTHER" id="PTHR32315:SF4">
    <property type="entry name" value="URACIL PHOSPHORIBOSYLTRANSFERASE, CHLOROPLASTIC"/>
    <property type="match status" value="1"/>
</dbReference>
<dbReference type="GO" id="GO:0006223">
    <property type="term" value="P:uracil salvage"/>
    <property type="evidence" value="ECO:0007669"/>
    <property type="project" value="InterPro"/>
</dbReference>
<keyword evidence="8 15" id="KW-0460">Magnesium</keyword>
<evidence type="ECO:0000256" key="15">
    <source>
        <dbReference type="HAMAP-Rule" id="MF_01218"/>
    </source>
</evidence>
<comment type="cofactor">
    <cofactor evidence="15">
        <name>Mg(2+)</name>
        <dbReference type="ChEBI" id="CHEBI:18420"/>
    </cofactor>
    <text evidence="15">Binds 1 Mg(2+) ion per subunit. The magnesium is bound as Mg-PRPP.</text>
</comment>
<organism evidence="17 18">
    <name type="scientific">Wenzhouxiangella limi</name>
    <dbReference type="NCBI Taxonomy" id="2707351"/>
    <lineage>
        <taxon>Bacteria</taxon>
        <taxon>Pseudomonadati</taxon>
        <taxon>Pseudomonadota</taxon>
        <taxon>Gammaproteobacteria</taxon>
        <taxon>Chromatiales</taxon>
        <taxon>Wenzhouxiangellaceae</taxon>
        <taxon>Wenzhouxiangella</taxon>
    </lineage>
</organism>
<proteinExistence type="inferred from homology"/>
<keyword evidence="5 15" id="KW-0328">Glycosyltransferase</keyword>
<dbReference type="HAMAP" id="MF_01218_B">
    <property type="entry name" value="Upp_B"/>
    <property type="match status" value="1"/>
</dbReference>
<evidence type="ECO:0000313" key="18">
    <source>
        <dbReference type="Proteomes" id="UP000484885"/>
    </source>
</evidence>
<evidence type="ECO:0000256" key="10">
    <source>
        <dbReference type="ARBA" id="ARBA00031082"/>
    </source>
</evidence>
<dbReference type="GO" id="GO:0044206">
    <property type="term" value="P:UMP salvage"/>
    <property type="evidence" value="ECO:0007669"/>
    <property type="project" value="UniProtKB-UniRule"/>
</dbReference>
<dbReference type="PANTHER" id="PTHR32315">
    <property type="entry name" value="ADENINE PHOSPHORIBOSYLTRANSFERASE"/>
    <property type="match status" value="1"/>
</dbReference>
<keyword evidence="7 15" id="KW-0547">Nucleotide-binding</keyword>
<dbReference type="EMBL" id="JAAGSC010000040">
    <property type="protein sequence ID" value="NDY95626.1"/>
    <property type="molecule type" value="Genomic_DNA"/>
</dbReference>
<name>A0A845V320_9GAMM</name>
<dbReference type="InterPro" id="IPR050054">
    <property type="entry name" value="UPRTase/APRTase"/>
</dbReference>
<keyword evidence="9 15" id="KW-0342">GTP-binding</keyword>
<dbReference type="GO" id="GO:0004845">
    <property type="term" value="F:uracil phosphoribosyltransferase activity"/>
    <property type="evidence" value="ECO:0007669"/>
    <property type="project" value="UniProtKB-UniRule"/>
</dbReference>
<feature type="binding site" evidence="15">
    <location>
        <position position="76"/>
    </location>
    <ligand>
        <name>5-phospho-alpha-D-ribose 1-diphosphate</name>
        <dbReference type="ChEBI" id="CHEBI:58017"/>
    </ligand>
</feature>
<comment type="activity regulation">
    <text evidence="15">Allosterically activated by GTP.</text>
</comment>
<dbReference type="UniPathway" id="UPA00574">
    <property type="reaction ID" value="UER00636"/>
</dbReference>
<comment type="function">
    <text evidence="12 15">Catalyzes the conversion of uracil and 5-phospho-alpha-D-ribose 1-diphosphate (PRPP) to UMP and diphosphate.</text>
</comment>
<comment type="catalytic activity">
    <reaction evidence="11 15">
        <text>UMP + diphosphate = 5-phospho-alpha-D-ribose 1-diphosphate + uracil</text>
        <dbReference type="Rhea" id="RHEA:13017"/>
        <dbReference type="ChEBI" id="CHEBI:17568"/>
        <dbReference type="ChEBI" id="CHEBI:33019"/>
        <dbReference type="ChEBI" id="CHEBI:57865"/>
        <dbReference type="ChEBI" id="CHEBI:58017"/>
        <dbReference type="EC" id="2.4.2.9"/>
    </reaction>
</comment>
<comment type="caution">
    <text evidence="17">The sequence shown here is derived from an EMBL/GenBank/DDBJ whole genome shotgun (WGS) entry which is preliminary data.</text>
</comment>
<evidence type="ECO:0000256" key="9">
    <source>
        <dbReference type="ARBA" id="ARBA00023134"/>
    </source>
</evidence>
<dbReference type="Proteomes" id="UP000484885">
    <property type="component" value="Unassembled WGS sequence"/>
</dbReference>
<reference evidence="17 18" key="1">
    <citation type="submission" date="2020-02" db="EMBL/GenBank/DDBJ databases">
        <authorList>
            <person name="Zhang X.-Y."/>
        </authorList>
    </citation>
    <scope>NUCLEOTIDE SEQUENCE [LARGE SCALE GENOMIC DNA]</scope>
    <source>
        <strain evidence="17 18">C33</strain>
    </source>
</reference>
<feature type="binding site" evidence="15">
    <location>
        <position position="197"/>
    </location>
    <ligand>
        <name>5-phospho-alpha-D-ribose 1-diphosphate</name>
        <dbReference type="ChEBI" id="CHEBI:58017"/>
    </ligand>
</feature>
<evidence type="ECO:0000256" key="5">
    <source>
        <dbReference type="ARBA" id="ARBA00022676"/>
    </source>
</evidence>
<protein>
    <recommendedName>
        <fullName evidence="13 15">Uracil phosphoribosyltransferase</fullName>
        <ecNumber evidence="3 15">2.4.2.9</ecNumber>
    </recommendedName>
    <alternativeName>
        <fullName evidence="10 15">UMP pyrophosphorylase</fullName>
    </alternativeName>
    <alternativeName>
        <fullName evidence="14 15">UPRTase</fullName>
    </alternativeName>
</protein>
<evidence type="ECO:0000256" key="12">
    <source>
        <dbReference type="ARBA" id="ARBA00056901"/>
    </source>
</evidence>
<evidence type="ECO:0000256" key="1">
    <source>
        <dbReference type="ARBA" id="ARBA00005180"/>
    </source>
</evidence>
<evidence type="ECO:0000256" key="4">
    <source>
        <dbReference type="ARBA" id="ARBA00022533"/>
    </source>
</evidence>
<dbReference type="EC" id="2.4.2.9" evidence="3 15"/>
<evidence type="ECO:0000313" key="17">
    <source>
        <dbReference type="EMBL" id="NDY95626.1"/>
    </source>
</evidence>
<dbReference type="GO" id="GO:0005525">
    <property type="term" value="F:GTP binding"/>
    <property type="evidence" value="ECO:0007669"/>
    <property type="project" value="UniProtKB-KW"/>
</dbReference>
<keyword evidence="18" id="KW-1185">Reference proteome</keyword>
<comment type="pathway">
    <text evidence="1 15">Pyrimidine metabolism; UMP biosynthesis via salvage pathway; UMP from uracil: step 1/1.</text>
</comment>
<dbReference type="SUPFAM" id="SSF53271">
    <property type="entry name" value="PRTase-like"/>
    <property type="match status" value="1"/>
</dbReference>
<feature type="domain" description="Phosphoribosyltransferase" evidence="16">
    <location>
        <begin position="5"/>
        <end position="205"/>
    </location>
</feature>
<keyword evidence="6 15" id="KW-0808">Transferase</keyword>
<comment type="similarity">
    <text evidence="2 15">Belongs to the UPRTase family.</text>
</comment>
<dbReference type="Pfam" id="PF14681">
    <property type="entry name" value="UPRTase"/>
    <property type="match status" value="1"/>
</dbReference>
<feature type="binding site" evidence="15">
    <location>
        <begin position="128"/>
        <end position="136"/>
    </location>
    <ligand>
        <name>5-phospho-alpha-D-ribose 1-diphosphate</name>
        <dbReference type="ChEBI" id="CHEBI:58017"/>
    </ligand>
</feature>
<dbReference type="InterPro" id="IPR029057">
    <property type="entry name" value="PRTase-like"/>
</dbReference>
<evidence type="ECO:0000256" key="7">
    <source>
        <dbReference type="ARBA" id="ARBA00022741"/>
    </source>
</evidence>